<reference evidence="2 5" key="4">
    <citation type="submission" date="2024-06" db="EMBL/GenBank/DDBJ databases">
        <authorList>
            <person name="Steensen K."/>
            <person name="Seneca J."/>
            <person name="Bartlau N."/>
            <person name="Yu A.X."/>
            <person name="Polz M.F."/>
        </authorList>
    </citation>
    <scope>NUCLEOTIDE SEQUENCE [LARGE SCALE GENOMIC DNA]</scope>
    <source>
        <strain evidence="2 5">1F260</strain>
    </source>
</reference>
<keyword evidence="1" id="KW-0472">Membrane</keyword>
<keyword evidence="1" id="KW-0812">Transmembrane</keyword>
<reference evidence="4" key="1">
    <citation type="submission" date="2016-07" db="EMBL/GenBank/DDBJ databases">
        <title>Nontailed viruses are major unrecognized killers of bacteria in the ocean.</title>
        <authorList>
            <person name="Kauffman K."/>
            <person name="Hussain F."/>
            <person name="Yang J."/>
            <person name="Arevalo P."/>
            <person name="Brown J."/>
            <person name="Cutler M."/>
            <person name="Kelly L."/>
            <person name="Polz M.F."/>
        </authorList>
    </citation>
    <scope>NUCLEOTIDE SEQUENCE [LARGE SCALE GENOMIC DNA]</scope>
    <source>
        <strain evidence="4">10N.261.45.A10</strain>
    </source>
</reference>
<gene>
    <name evidence="2" type="ORF">ACED35_10145</name>
    <name evidence="3" type="ORF">BCT23_22375</name>
</gene>
<dbReference type="RefSeq" id="WP_017013397.1">
    <property type="nucleotide sequence ID" value="NZ_AJYH02000259.1"/>
</dbReference>
<keyword evidence="1" id="KW-1133">Transmembrane helix</keyword>
<evidence type="ECO:0000313" key="4">
    <source>
        <dbReference type="Proteomes" id="UP000235387"/>
    </source>
</evidence>
<dbReference type="EMBL" id="MDAL01000039">
    <property type="protein sequence ID" value="PMN89676.1"/>
    <property type="molecule type" value="Genomic_DNA"/>
</dbReference>
<protein>
    <submittedName>
        <fullName evidence="3">Uncharacterized protein</fullName>
    </submittedName>
</protein>
<dbReference type="Proteomes" id="UP000235387">
    <property type="component" value="Unassembled WGS sequence"/>
</dbReference>
<reference evidence="3" key="3">
    <citation type="journal article" date="2018" name="Nature">
        <title>A major lineage of non-tailed dsDNA viruses as unrecognized killers of marine bacteria.</title>
        <authorList>
            <person name="Kauffman K.M."/>
            <person name="Hussain F.A."/>
            <person name="Yang J."/>
            <person name="Arevalo P."/>
            <person name="Brown J.M."/>
            <person name="Chang W.K."/>
            <person name="VanInsberghe D."/>
            <person name="Elsherbini J."/>
            <person name="Sharma R.S."/>
            <person name="Cutler M.B."/>
            <person name="Kelly L."/>
            <person name="Polz M.F."/>
        </authorList>
    </citation>
    <scope>NUCLEOTIDE SEQUENCE</scope>
    <source>
        <strain evidence="3">10N.261.45.A10</strain>
    </source>
</reference>
<sequence length="60" mass="6654">MNYLNVESESCSLIAYKFENRVFLTLFYALLCGDLLYMSCSVVGRVSVLLMATSVDGVFG</sequence>
<dbReference type="Proteomes" id="UP001569154">
    <property type="component" value="Unassembled WGS sequence"/>
</dbReference>
<proteinExistence type="predicted"/>
<organism evidence="3 4">
    <name type="scientific">Enterovibrio norvegicus</name>
    <dbReference type="NCBI Taxonomy" id="188144"/>
    <lineage>
        <taxon>Bacteria</taxon>
        <taxon>Pseudomonadati</taxon>
        <taxon>Pseudomonadota</taxon>
        <taxon>Gammaproteobacteria</taxon>
        <taxon>Vibrionales</taxon>
        <taxon>Vibrionaceae</taxon>
        <taxon>Enterovibrio</taxon>
    </lineage>
</organism>
<evidence type="ECO:0000313" key="2">
    <source>
        <dbReference type="EMBL" id="MEZ8081481.1"/>
    </source>
</evidence>
<dbReference type="GeneID" id="35869709"/>
<reference evidence="3" key="2">
    <citation type="submission" date="2016-07" db="EMBL/GenBank/DDBJ databases">
        <authorList>
            <person name="Wan K."/>
            <person name="Booth B."/>
            <person name="Spirohn K."/>
            <person name="Hao T."/>
            <person name="Hu Y."/>
            <person name="Calderwood M."/>
            <person name="Hill D."/>
            <person name="Mohr S."/>
            <person name="Vidal M."/>
            <person name="Celniker S."/>
            <person name="Perrimon N."/>
        </authorList>
    </citation>
    <scope>NUCLEOTIDE SEQUENCE</scope>
    <source>
        <strain evidence="3">10N.261.45.A10</strain>
    </source>
</reference>
<feature type="transmembrane region" description="Helical" evidence="1">
    <location>
        <begin position="22"/>
        <end position="44"/>
    </location>
</feature>
<comment type="caution">
    <text evidence="3">The sequence shown here is derived from an EMBL/GenBank/DDBJ whole genome shotgun (WGS) entry which is preliminary data.</text>
</comment>
<name>A0A2N7L6X8_9GAMM</name>
<keyword evidence="5" id="KW-1185">Reference proteome</keyword>
<dbReference type="EMBL" id="JBGONM010000020">
    <property type="protein sequence ID" value="MEZ8081481.1"/>
    <property type="molecule type" value="Genomic_DNA"/>
</dbReference>
<evidence type="ECO:0000256" key="1">
    <source>
        <dbReference type="SAM" id="Phobius"/>
    </source>
</evidence>
<evidence type="ECO:0000313" key="3">
    <source>
        <dbReference type="EMBL" id="PMN89676.1"/>
    </source>
</evidence>
<accession>A0A2N7L6X8</accession>
<evidence type="ECO:0000313" key="5">
    <source>
        <dbReference type="Proteomes" id="UP001569154"/>
    </source>
</evidence>
<dbReference type="AlphaFoldDB" id="A0A2N7L6X8"/>